<evidence type="ECO:0000256" key="1">
    <source>
        <dbReference type="SAM" id="Phobius"/>
    </source>
</evidence>
<keyword evidence="1" id="KW-0472">Membrane</keyword>
<dbReference type="SUPFAM" id="SSF88713">
    <property type="entry name" value="Glycoside hydrolase/deacetylase"/>
    <property type="match status" value="1"/>
</dbReference>
<keyword evidence="1" id="KW-0812">Transmembrane</keyword>
<name>A0ABR5MF03_9BACI</name>
<proteinExistence type="predicted"/>
<dbReference type="Pfam" id="PF01522">
    <property type="entry name" value="Polysacc_deac_1"/>
    <property type="match status" value="1"/>
</dbReference>
<dbReference type="Proteomes" id="UP000037854">
    <property type="component" value="Unassembled WGS sequence"/>
</dbReference>
<gene>
    <name evidence="3" type="ORF">AFL42_17620</name>
</gene>
<evidence type="ECO:0000313" key="3">
    <source>
        <dbReference type="EMBL" id="KPH68162.1"/>
    </source>
</evidence>
<dbReference type="PANTHER" id="PTHR10587:SF128">
    <property type="entry name" value="POLYSACCHARIDE DEACETYLASE PDAB-RELATED"/>
    <property type="match status" value="1"/>
</dbReference>
<keyword evidence="1" id="KW-1133">Transmembrane helix</keyword>
<sequence length="252" mass="28886">MKHFHVWKFGRLKRWGLIAVLAFFTAMILWVNENGSFSVISSKESAAISKGNADDPNIALTFNISWGEEKVHEILEKLKQNNIQATFFVSGEWAERHPTILDKIVEEKHEIGMLGYRYKSYLDQDIEQVRRDLIKAQEIFNKLGYEDVNLLRPPSGKFNKEILKLAEDMNYQVIHWNVNPNDWENPGTQTIVDNIMKSTKNGDIILLHASDSVKQTVEALDTILPGLKNKGYNFISMTELINQAHADSKIVD</sequence>
<dbReference type="PANTHER" id="PTHR10587">
    <property type="entry name" value="GLYCOSYL TRANSFERASE-RELATED"/>
    <property type="match status" value="1"/>
</dbReference>
<dbReference type="InterPro" id="IPR002509">
    <property type="entry name" value="NODB_dom"/>
</dbReference>
<dbReference type="NCBIfam" id="TIGR02764">
    <property type="entry name" value="spore_ybaN_pdaB"/>
    <property type="match status" value="1"/>
</dbReference>
<dbReference type="PROSITE" id="PS51677">
    <property type="entry name" value="NODB"/>
    <property type="match status" value="1"/>
</dbReference>
<dbReference type="InterPro" id="IPR011330">
    <property type="entry name" value="Glyco_hydro/deAcase_b/a-brl"/>
</dbReference>
<keyword evidence="4" id="KW-1185">Reference proteome</keyword>
<evidence type="ECO:0000313" key="4">
    <source>
        <dbReference type="Proteomes" id="UP000037854"/>
    </source>
</evidence>
<dbReference type="Gene3D" id="3.20.20.370">
    <property type="entry name" value="Glycoside hydrolase/deacetylase"/>
    <property type="match status" value="1"/>
</dbReference>
<dbReference type="RefSeq" id="WP_047185854.1">
    <property type="nucleotide sequence ID" value="NZ_JBHTNP010000125.1"/>
</dbReference>
<evidence type="ECO:0000259" key="2">
    <source>
        <dbReference type="PROSITE" id="PS51677"/>
    </source>
</evidence>
<organism evidence="3 4">
    <name type="scientific">Oceanobacillus caeni</name>
    <dbReference type="NCBI Taxonomy" id="405946"/>
    <lineage>
        <taxon>Bacteria</taxon>
        <taxon>Bacillati</taxon>
        <taxon>Bacillota</taxon>
        <taxon>Bacilli</taxon>
        <taxon>Bacillales</taxon>
        <taxon>Bacillaceae</taxon>
        <taxon>Oceanobacillus</taxon>
    </lineage>
</organism>
<protein>
    <submittedName>
        <fullName evidence="3">Polysaccharide deacetylase</fullName>
    </submittedName>
</protein>
<accession>A0ABR5MF03</accession>
<dbReference type="EMBL" id="LGTK01000147">
    <property type="protein sequence ID" value="KPH68162.1"/>
    <property type="molecule type" value="Genomic_DNA"/>
</dbReference>
<dbReference type="InterPro" id="IPR014132">
    <property type="entry name" value="PdaB-like"/>
</dbReference>
<feature type="transmembrane region" description="Helical" evidence="1">
    <location>
        <begin position="12"/>
        <end position="31"/>
    </location>
</feature>
<dbReference type="InterPro" id="IPR050248">
    <property type="entry name" value="Polysacc_deacetylase_ArnD"/>
</dbReference>
<reference evidence="3 4" key="1">
    <citation type="submission" date="2015-07" db="EMBL/GenBank/DDBJ databases">
        <title>High-quality draft genome sequence of Oceanobacillus caeni HM6, a bacillus isolated from a human feces.</title>
        <authorList>
            <person name="Kumar J."/>
            <person name="Verma M.K."/>
            <person name="Pandey R."/>
            <person name="Bhambi M."/>
            <person name="Chauhan N."/>
        </authorList>
    </citation>
    <scope>NUCLEOTIDE SEQUENCE [LARGE SCALE GENOMIC DNA]</scope>
    <source>
        <strain evidence="3 4">HM6</strain>
    </source>
</reference>
<comment type="caution">
    <text evidence="3">The sequence shown here is derived from an EMBL/GenBank/DDBJ whole genome shotgun (WGS) entry which is preliminary data.</text>
</comment>
<feature type="domain" description="NodB homology" evidence="2">
    <location>
        <begin position="56"/>
        <end position="235"/>
    </location>
</feature>